<name>A0A1I1Q0L5_9GAMM</name>
<keyword evidence="4 7" id="KW-0808">Transferase</keyword>
<evidence type="ECO:0000256" key="2">
    <source>
        <dbReference type="ARBA" id="ARBA00008954"/>
    </source>
</evidence>
<dbReference type="InterPro" id="IPR049704">
    <property type="entry name" value="Aminotrans_3_PPA_site"/>
</dbReference>
<dbReference type="SUPFAM" id="SSF53383">
    <property type="entry name" value="PLP-dependent transferases"/>
    <property type="match status" value="1"/>
</dbReference>
<dbReference type="GO" id="GO:0019491">
    <property type="term" value="P:ectoine biosynthetic process"/>
    <property type="evidence" value="ECO:0007669"/>
    <property type="project" value="UniProtKB-UniPathway"/>
</dbReference>
<comment type="similarity">
    <text evidence="2 6">Belongs to the class-III pyridoxal-phosphate-dependent aminotransferase family.</text>
</comment>
<dbReference type="InterPro" id="IPR015421">
    <property type="entry name" value="PyrdxlP-dep_Trfase_major"/>
</dbReference>
<dbReference type="InterPro" id="IPR015422">
    <property type="entry name" value="PyrdxlP-dep_Trfase_small"/>
</dbReference>
<gene>
    <name evidence="8" type="ORF">SAMN02745724_03696</name>
</gene>
<evidence type="ECO:0000313" key="8">
    <source>
        <dbReference type="EMBL" id="SFD15686.1"/>
    </source>
</evidence>
<dbReference type="RefSeq" id="WP_245763863.1">
    <property type="nucleotide sequence ID" value="NZ_FOLO01000037.1"/>
</dbReference>
<comment type="pathway">
    <text evidence="7">Amine and polyamine biosynthesis; ectoine biosynthesis; L-ectoine from L-aspartate 4-semialdehyde: step 1/3.</text>
</comment>
<dbReference type="InterPro" id="IPR004637">
    <property type="entry name" value="Dat"/>
</dbReference>
<sequence length="428" mass="46586">MFEKYESNVRSYCRSFPSVFSTAEKEYICDIEGKSYLDFLAGAGTLNYGHNNPLIKNAVIDYLKRDGIVHSLDLHTEAKEDFIASFQKIILEPRELDYKLQFTGPTGANAVEAALKLARKVTGRTRVVAFTGAFHGMTLGAMSVSAKESADGLVAGMEVTRFPFEGFSPDVNLDTLEKLIVHPGGIAKPAAFILETLQCEGGLNVASNSWLRQLSDIAQRHGILLIVDDIQVGCGRTGPFFSFERAGIKPDIVCLAKSIGGMGMPMALVLLKPELDIWAPGEHNGTFRGNNLAFVAGEAALKLYWSDDKFETEIKVLSEEMAFGLASLKSDYPDLITDTVGIGLAQGIRLKHQHHAQLITKAAFEQGIIVESCGPYSEVVKLMPPLIVTESTIQKVITILHQVIATLPKEAEIGELGAKLEKSDVSLP</sequence>
<dbReference type="NCBIfam" id="TIGR02407">
    <property type="entry name" value="ectoine_ectB"/>
    <property type="match status" value="1"/>
</dbReference>
<dbReference type="PANTHER" id="PTHR43552:SF2">
    <property type="entry name" value="DIAMINOBUTYRATE--2-OXOGLUTARATE TRANSAMINASE"/>
    <property type="match status" value="1"/>
</dbReference>
<dbReference type="STRING" id="1123010.SAMN02745724_03696"/>
<dbReference type="GO" id="GO:0047307">
    <property type="term" value="F:diaminobutyrate-pyruvate transaminase activity"/>
    <property type="evidence" value="ECO:0007669"/>
    <property type="project" value="InterPro"/>
</dbReference>
<reference evidence="8 9" key="1">
    <citation type="submission" date="2016-10" db="EMBL/GenBank/DDBJ databases">
        <authorList>
            <person name="de Groot N.N."/>
        </authorList>
    </citation>
    <scope>NUCLEOTIDE SEQUENCE [LARGE SCALE GENOMIC DNA]</scope>
    <source>
        <strain evidence="8 9">DSM 6059</strain>
    </source>
</reference>
<organism evidence="8 9">
    <name type="scientific">Pseudoalteromonas denitrificans DSM 6059</name>
    <dbReference type="NCBI Taxonomy" id="1123010"/>
    <lineage>
        <taxon>Bacteria</taxon>
        <taxon>Pseudomonadati</taxon>
        <taxon>Pseudomonadota</taxon>
        <taxon>Gammaproteobacteria</taxon>
        <taxon>Alteromonadales</taxon>
        <taxon>Pseudoalteromonadaceae</taxon>
        <taxon>Pseudoalteromonas</taxon>
    </lineage>
</organism>
<accession>A0A1I1Q0L5</accession>
<dbReference type="PROSITE" id="PS00600">
    <property type="entry name" value="AA_TRANSFER_CLASS_3"/>
    <property type="match status" value="1"/>
</dbReference>
<keyword evidence="5 6" id="KW-0663">Pyridoxal phosphate</keyword>
<comment type="cofactor">
    <cofactor evidence="1 7">
        <name>pyridoxal 5'-phosphate</name>
        <dbReference type="ChEBI" id="CHEBI:597326"/>
    </cofactor>
</comment>
<dbReference type="UniPathway" id="UPA00067">
    <property type="reaction ID" value="UER00121"/>
</dbReference>
<dbReference type="Gene3D" id="3.90.1150.10">
    <property type="entry name" value="Aspartate Aminotransferase, domain 1"/>
    <property type="match status" value="1"/>
</dbReference>
<keyword evidence="9" id="KW-1185">Reference proteome</keyword>
<dbReference type="Proteomes" id="UP000198862">
    <property type="component" value="Unassembled WGS sequence"/>
</dbReference>
<evidence type="ECO:0000256" key="7">
    <source>
        <dbReference type="RuleBase" id="RU365034"/>
    </source>
</evidence>
<proteinExistence type="inferred from homology"/>
<evidence type="ECO:0000256" key="5">
    <source>
        <dbReference type="ARBA" id="ARBA00022898"/>
    </source>
</evidence>
<dbReference type="PIRSF" id="PIRSF000521">
    <property type="entry name" value="Transaminase_4ab_Lys_Orn"/>
    <property type="match status" value="1"/>
</dbReference>
<dbReference type="InterPro" id="IPR012773">
    <property type="entry name" value="Ectoine_EctB"/>
</dbReference>
<keyword evidence="3 7" id="KW-0032">Aminotransferase</keyword>
<dbReference type="InterPro" id="IPR015424">
    <property type="entry name" value="PyrdxlP-dep_Trfase"/>
</dbReference>
<dbReference type="NCBIfam" id="TIGR00709">
    <property type="entry name" value="dat"/>
    <property type="match status" value="1"/>
</dbReference>
<evidence type="ECO:0000256" key="3">
    <source>
        <dbReference type="ARBA" id="ARBA00022576"/>
    </source>
</evidence>
<dbReference type="CDD" id="cd00610">
    <property type="entry name" value="OAT_like"/>
    <property type="match status" value="1"/>
</dbReference>
<dbReference type="GO" id="GO:0045303">
    <property type="term" value="F:diaminobutyrate-2-oxoglutarate transaminase activity"/>
    <property type="evidence" value="ECO:0007669"/>
    <property type="project" value="UniProtKB-EC"/>
</dbReference>
<dbReference type="NCBIfam" id="NF006733">
    <property type="entry name" value="PRK09264.1"/>
    <property type="match status" value="1"/>
</dbReference>
<dbReference type="GO" id="GO:0030170">
    <property type="term" value="F:pyridoxal phosphate binding"/>
    <property type="evidence" value="ECO:0007669"/>
    <property type="project" value="InterPro"/>
</dbReference>
<evidence type="ECO:0000256" key="6">
    <source>
        <dbReference type="RuleBase" id="RU003560"/>
    </source>
</evidence>
<dbReference type="AlphaFoldDB" id="A0A1I1Q0L5"/>
<dbReference type="InterPro" id="IPR005814">
    <property type="entry name" value="Aminotrans_3"/>
</dbReference>
<evidence type="ECO:0000313" key="9">
    <source>
        <dbReference type="Proteomes" id="UP000198862"/>
    </source>
</evidence>
<dbReference type="EC" id="2.6.1.76" evidence="7"/>
<comment type="catalytic activity">
    <reaction evidence="7">
        <text>L-2,4-diaminobutanoate + 2-oxoglutarate = L-aspartate 4-semialdehyde + L-glutamate</text>
        <dbReference type="Rhea" id="RHEA:11160"/>
        <dbReference type="ChEBI" id="CHEBI:16810"/>
        <dbReference type="ChEBI" id="CHEBI:29985"/>
        <dbReference type="ChEBI" id="CHEBI:58761"/>
        <dbReference type="ChEBI" id="CHEBI:537519"/>
        <dbReference type="EC" id="2.6.1.76"/>
    </reaction>
</comment>
<evidence type="ECO:0000256" key="4">
    <source>
        <dbReference type="ARBA" id="ARBA00022679"/>
    </source>
</evidence>
<dbReference type="EMBL" id="FOLO01000037">
    <property type="protein sequence ID" value="SFD15686.1"/>
    <property type="molecule type" value="Genomic_DNA"/>
</dbReference>
<comment type="function">
    <text evidence="7">Catalyzes reversively the conversion of L-aspartate beta-semialdehyde (ASA) to L-2,4-diaminobutyrate (DABA) by transamination with L-glutamate.</text>
</comment>
<protein>
    <recommendedName>
        <fullName evidence="7">Diaminobutyrate--2-oxoglutarate transaminase</fullName>
        <ecNumber evidence="7">2.6.1.76</ecNumber>
    </recommendedName>
    <alternativeName>
        <fullName evidence="7">DABA aminotransferase</fullName>
    </alternativeName>
</protein>
<dbReference type="PANTHER" id="PTHR43552">
    <property type="entry name" value="DIAMINOBUTYRATE--2-OXOGLUTARATE AMINOTRANSFERASE"/>
    <property type="match status" value="1"/>
</dbReference>
<dbReference type="Gene3D" id="3.40.640.10">
    <property type="entry name" value="Type I PLP-dependent aspartate aminotransferase-like (Major domain)"/>
    <property type="match status" value="1"/>
</dbReference>
<dbReference type="Pfam" id="PF00202">
    <property type="entry name" value="Aminotran_3"/>
    <property type="match status" value="1"/>
</dbReference>
<evidence type="ECO:0000256" key="1">
    <source>
        <dbReference type="ARBA" id="ARBA00001933"/>
    </source>
</evidence>